<dbReference type="AlphaFoldDB" id="A0A382L250"/>
<feature type="non-terminal residue" evidence="1">
    <location>
        <position position="133"/>
    </location>
</feature>
<evidence type="ECO:0008006" key="2">
    <source>
        <dbReference type="Google" id="ProtNLM"/>
    </source>
</evidence>
<dbReference type="InterPro" id="IPR036866">
    <property type="entry name" value="RibonucZ/Hydroxyglut_hydro"/>
</dbReference>
<protein>
    <recommendedName>
        <fullName evidence="2">Metallo-beta-lactamase domain-containing protein</fullName>
    </recommendedName>
</protein>
<organism evidence="1">
    <name type="scientific">marine metagenome</name>
    <dbReference type="NCBI Taxonomy" id="408172"/>
    <lineage>
        <taxon>unclassified sequences</taxon>
        <taxon>metagenomes</taxon>
        <taxon>ecological metagenomes</taxon>
    </lineage>
</organism>
<reference evidence="1" key="1">
    <citation type="submission" date="2018-05" db="EMBL/GenBank/DDBJ databases">
        <authorList>
            <person name="Lanie J.A."/>
            <person name="Ng W.-L."/>
            <person name="Kazmierczak K.M."/>
            <person name="Andrzejewski T.M."/>
            <person name="Davidsen T.M."/>
            <person name="Wayne K.J."/>
            <person name="Tettelin H."/>
            <person name="Glass J.I."/>
            <person name="Rusch D."/>
            <person name="Podicherti R."/>
            <person name="Tsui H.-C.T."/>
            <person name="Winkler M.E."/>
        </authorList>
    </citation>
    <scope>NUCLEOTIDE SEQUENCE</scope>
</reference>
<dbReference type="EMBL" id="UINC01084416">
    <property type="protein sequence ID" value="SVC31048.1"/>
    <property type="molecule type" value="Genomic_DNA"/>
</dbReference>
<dbReference type="Gene3D" id="3.60.15.10">
    <property type="entry name" value="Ribonuclease Z/Hydroxyacylglutathione hydrolase-like"/>
    <property type="match status" value="1"/>
</dbReference>
<sequence length="133" mass="14138">MPSNGRPLMRWILVIGAFFLNGAALVAQSTDRIIAKDGDIFITPGIHASVQIEYTGTVIHVDPWSAGDLSSLKPADLILITDDPGHHMDVNAITTLRKPGAPVVLTADAQKHYPDGRVLANGESGTFAGIQVE</sequence>
<dbReference type="Pfam" id="PF13483">
    <property type="entry name" value="Lactamase_B_3"/>
    <property type="match status" value="1"/>
</dbReference>
<proteinExistence type="predicted"/>
<accession>A0A382L250</accession>
<name>A0A382L250_9ZZZZ</name>
<evidence type="ECO:0000313" key="1">
    <source>
        <dbReference type="EMBL" id="SVC31048.1"/>
    </source>
</evidence>
<gene>
    <name evidence="1" type="ORF">METZ01_LOCUS283902</name>
</gene>